<dbReference type="Pfam" id="PF00111">
    <property type="entry name" value="Fer2"/>
    <property type="match status" value="1"/>
</dbReference>
<dbReference type="InterPro" id="IPR036010">
    <property type="entry name" value="2Fe-2S_ferredoxin-like_sf"/>
</dbReference>
<evidence type="ECO:0000256" key="3">
    <source>
        <dbReference type="ARBA" id="ARBA00022714"/>
    </source>
</evidence>
<evidence type="ECO:0000256" key="8">
    <source>
        <dbReference type="ARBA" id="ARBA00034078"/>
    </source>
</evidence>
<dbReference type="RefSeq" id="WP_175104559.1">
    <property type="nucleotide sequence ID" value="NZ_CADIKM010000006.1"/>
</dbReference>
<evidence type="ECO:0000313" key="11">
    <source>
        <dbReference type="Proteomes" id="UP000494115"/>
    </source>
</evidence>
<gene>
    <name evidence="10" type="ORF">LMG28138_01973</name>
</gene>
<name>A0A6S7B2P0_9BURK</name>
<evidence type="ECO:0000256" key="7">
    <source>
        <dbReference type="ARBA" id="ARBA00023014"/>
    </source>
</evidence>
<dbReference type="PANTHER" id="PTHR43112:SF3">
    <property type="entry name" value="FERREDOXIN-2, CHLOROPLASTIC"/>
    <property type="match status" value="1"/>
</dbReference>
<dbReference type="InterPro" id="IPR012675">
    <property type="entry name" value="Beta-grasp_dom_sf"/>
</dbReference>
<dbReference type="Proteomes" id="UP000494115">
    <property type="component" value="Unassembled WGS sequence"/>
</dbReference>
<dbReference type="PROSITE" id="PS51085">
    <property type="entry name" value="2FE2S_FER_2"/>
    <property type="match status" value="1"/>
</dbReference>
<evidence type="ECO:0000256" key="4">
    <source>
        <dbReference type="ARBA" id="ARBA00022723"/>
    </source>
</evidence>
<evidence type="ECO:0000256" key="5">
    <source>
        <dbReference type="ARBA" id="ARBA00022982"/>
    </source>
</evidence>
<protein>
    <submittedName>
        <fullName evidence="10">Ferredoxin</fullName>
    </submittedName>
</protein>
<evidence type="ECO:0000313" key="10">
    <source>
        <dbReference type="EMBL" id="CAB3785167.1"/>
    </source>
</evidence>
<dbReference type="Gene3D" id="3.10.20.30">
    <property type="match status" value="1"/>
</dbReference>
<comment type="cofactor">
    <cofactor evidence="8">
        <name>[2Fe-2S] cluster</name>
        <dbReference type="ChEBI" id="CHEBI:190135"/>
    </cofactor>
</comment>
<keyword evidence="11" id="KW-1185">Reference proteome</keyword>
<keyword evidence="7" id="KW-0411">Iron-sulfur</keyword>
<dbReference type="PANTHER" id="PTHR43112">
    <property type="entry name" value="FERREDOXIN"/>
    <property type="match status" value="1"/>
</dbReference>
<evidence type="ECO:0000256" key="1">
    <source>
        <dbReference type="ARBA" id="ARBA00007874"/>
    </source>
</evidence>
<reference evidence="10 11" key="1">
    <citation type="submission" date="2020-04" db="EMBL/GenBank/DDBJ databases">
        <authorList>
            <person name="De Canck E."/>
        </authorList>
    </citation>
    <scope>NUCLEOTIDE SEQUENCE [LARGE SCALE GENOMIC DNA]</scope>
    <source>
        <strain evidence="10 11">LMG 28138</strain>
    </source>
</reference>
<feature type="domain" description="2Fe-2S ferredoxin-type" evidence="9">
    <location>
        <begin position="6"/>
        <end position="97"/>
    </location>
</feature>
<comment type="similarity">
    <text evidence="1">Belongs to the 2Fe2S plant-type ferredoxin family.</text>
</comment>
<evidence type="ECO:0000256" key="6">
    <source>
        <dbReference type="ARBA" id="ARBA00023004"/>
    </source>
</evidence>
<keyword evidence="6" id="KW-0408">Iron</keyword>
<organism evidence="10 11">
    <name type="scientific">Pararobbsia alpina</name>
    <dbReference type="NCBI Taxonomy" id="621374"/>
    <lineage>
        <taxon>Bacteria</taxon>
        <taxon>Pseudomonadati</taxon>
        <taxon>Pseudomonadota</taxon>
        <taxon>Betaproteobacteria</taxon>
        <taxon>Burkholderiales</taxon>
        <taxon>Burkholderiaceae</taxon>
        <taxon>Pararobbsia</taxon>
    </lineage>
</organism>
<evidence type="ECO:0000256" key="2">
    <source>
        <dbReference type="ARBA" id="ARBA00022448"/>
    </source>
</evidence>
<keyword evidence="4" id="KW-0479">Metal-binding</keyword>
<keyword evidence="2" id="KW-0813">Transport</keyword>
<dbReference type="AlphaFoldDB" id="A0A6S7B2P0"/>
<sequence length="113" mass="11976">MPSSAPTFTVVIEPAGWTFTAPADVPILQAAREAGFVLPSSCRNGTCRACLCPVKSGQTAYTIEWPGVSADEKTEGLILPCVSVARSDLVIEAPRAILVSQLARRSPFAKTQE</sequence>
<dbReference type="CDD" id="cd00207">
    <property type="entry name" value="fer2"/>
    <property type="match status" value="1"/>
</dbReference>
<accession>A0A6S7B2P0</accession>
<dbReference type="GO" id="GO:0046872">
    <property type="term" value="F:metal ion binding"/>
    <property type="evidence" value="ECO:0007669"/>
    <property type="project" value="UniProtKB-KW"/>
</dbReference>
<dbReference type="SUPFAM" id="SSF54292">
    <property type="entry name" value="2Fe-2S ferredoxin-like"/>
    <property type="match status" value="1"/>
</dbReference>
<dbReference type="InterPro" id="IPR001041">
    <property type="entry name" value="2Fe-2S_ferredoxin-type"/>
</dbReference>
<dbReference type="GO" id="GO:0051537">
    <property type="term" value="F:2 iron, 2 sulfur cluster binding"/>
    <property type="evidence" value="ECO:0007669"/>
    <property type="project" value="UniProtKB-KW"/>
</dbReference>
<evidence type="ECO:0000259" key="9">
    <source>
        <dbReference type="PROSITE" id="PS51085"/>
    </source>
</evidence>
<keyword evidence="3" id="KW-0001">2Fe-2S</keyword>
<keyword evidence="5" id="KW-0249">Electron transport</keyword>
<dbReference type="EMBL" id="CADIKM010000006">
    <property type="protein sequence ID" value="CAB3785167.1"/>
    <property type="molecule type" value="Genomic_DNA"/>
</dbReference>
<proteinExistence type="inferred from homology"/>